<evidence type="ECO:0000256" key="2">
    <source>
        <dbReference type="SAM" id="SignalP"/>
    </source>
</evidence>
<reference evidence="4 5" key="1">
    <citation type="submission" date="2024-09" db="EMBL/GenBank/DDBJ databases">
        <authorList>
            <person name="Sun Q."/>
            <person name="Mori K."/>
        </authorList>
    </citation>
    <scope>NUCLEOTIDE SEQUENCE [LARGE SCALE GENOMIC DNA]</scope>
    <source>
        <strain evidence="4 5">NCAIM B.02610</strain>
    </source>
</reference>
<evidence type="ECO:0000313" key="4">
    <source>
        <dbReference type="EMBL" id="MFC0472631.1"/>
    </source>
</evidence>
<feature type="chain" id="PRO_5046437473" evidence="2">
    <location>
        <begin position="21"/>
        <end position="323"/>
    </location>
</feature>
<dbReference type="RefSeq" id="WP_335963131.1">
    <property type="nucleotide sequence ID" value="NZ_JAXBLX010000042.1"/>
</dbReference>
<dbReference type="PROSITE" id="PS50983">
    <property type="entry name" value="FE_B12_PBP"/>
    <property type="match status" value="1"/>
</dbReference>
<comment type="similarity">
    <text evidence="1">Belongs to the bacterial solute-binding protein 8 family.</text>
</comment>
<dbReference type="Gene3D" id="3.40.50.1980">
    <property type="entry name" value="Nitrogenase molybdenum iron protein domain"/>
    <property type="match status" value="2"/>
</dbReference>
<dbReference type="Proteomes" id="UP001589838">
    <property type="component" value="Unassembled WGS sequence"/>
</dbReference>
<accession>A0ABV6KH26</accession>
<gene>
    <name evidence="4" type="ORF">ACFFHM_19615</name>
</gene>
<evidence type="ECO:0000313" key="5">
    <source>
        <dbReference type="Proteomes" id="UP001589838"/>
    </source>
</evidence>
<feature type="domain" description="Fe/B12 periplasmic-binding" evidence="3">
    <location>
        <begin position="60"/>
        <end position="323"/>
    </location>
</feature>
<dbReference type="CDD" id="cd01148">
    <property type="entry name" value="TroA_a"/>
    <property type="match status" value="1"/>
</dbReference>
<dbReference type="InterPro" id="IPR050902">
    <property type="entry name" value="ABC_Transporter_SBP"/>
</dbReference>
<organism evidence="4 5">
    <name type="scientific">Halalkalibacter kiskunsagensis</name>
    <dbReference type="NCBI Taxonomy" id="1548599"/>
    <lineage>
        <taxon>Bacteria</taxon>
        <taxon>Bacillati</taxon>
        <taxon>Bacillota</taxon>
        <taxon>Bacilli</taxon>
        <taxon>Bacillales</taxon>
        <taxon>Bacillaceae</taxon>
        <taxon>Halalkalibacter</taxon>
    </lineage>
</organism>
<dbReference type="PANTHER" id="PTHR30535">
    <property type="entry name" value="VITAMIN B12-BINDING PROTEIN"/>
    <property type="match status" value="1"/>
</dbReference>
<protein>
    <submittedName>
        <fullName evidence="4">ABC transporter substrate-binding protein</fullName>
    </submittedName>
</protein>
<name>A0ABV6KH26_9BACI</name>
<dbReference type="PANTHER" id="PTHR30535:SF7">
    <property type="entry name" value="IRON(III) DICITRATE-BINDING PROTEIN"/>
    <property type="match status" value="1"/>
</dbReference>
<dbReference type="InterPro" id="IPR002491">
    <property type="entry name" value="ABC_transptr_periplasmic_BD"/>
</dbReference>
<evidence type="ECO:0000256" key="1">
    <source>
        <dbReference type="ARBA" id="ARBA00008814"/>
    </source>
</evidence>
<dbReference type="PROSITE" id="PS51257">
    <property type="entry name" value="PROKAR_LIPOPROTEIN"/>
    <property type="match status" value="1"/>
</dbReference>
<feature type="signal peptide" evidence="2">
    <location>
        <begin position="1"/>
        <end position="20"/>
    </location>
</feature>
<keyword evidence="5" id="KW-1185">Reference proteome</keyword>
<comment type="caution">
    <text evidence="4">The sequence shown here is derived from an EMBL/GenBank/DDBJ whole genome shotgun (WGS) entry which is preliminary data.</text>
</comment>
<keyword evidence="2" id="KW-0732">Signal</keyword>
<dbReference type="EMBL" id="JBHLUX010000083">
    <property type="protein sequence ID" value="MFC0472631.1"/>
    <property type="molecule type" value="Genomic_DNA"/>
</dbReference>
<sequence length="323" mass="35499">MKKLLQKAILGLGVAAIVVACSEAVGTNQQVNGVEETSQNEVVEIQNGDHTLTISEVPTRAVTLNQHVTEVMLALGLEDHMVGTAYLDDEVLPEWKEAYESIPVLAKRSPSQEAFLDVEPDFAYAGWSSAFNEEGIGSIEQLQSFGINAYLHQSSTIVGPTLEDIYDDIRNIAKIFNVRGRGEALISELDDDIEQLKKRIPSDQSEARVFIYDSGDTAPFTVGQNFLNQIITLAGATNIFSDVDKNWAEVSWEEVVERDPEVIIIVDYGEITADQKRHQLLTHPALTDVTAIKDENFIVLPLSSAAEGVRVAKALEIVVEGLY</sequence>
<dbReference type="SUPFAM" id="SSF53807">
    <property type="entry name" value="Helical backbone' metal receptor"/>
    <property type="match status" value="1"/>
</dbReference>
<evidence type="ECO:0000259" key="3">
    <source>
        <dbReference type="PROSITE" id="PS50983"/>
    </source>
</evidence>
<dbReference type="Pfam" id="PF01497">
    <property type="entry name" value="Peripla_BP_2"/>
    <property type="match status" value="1"/>
</dbReference>
<proteinExistence type="inferred from homology"/>